<dbReference type="RefSeq" id="WP_222435508.1">
    <property type="nucleotide sequence ID" value="NZ_SJPK01000024.1"/>
</dbReference>
<name>A0A5C5WX48_9BACT</name>
<evidence type="ECO:0000313" key="2">
    <source>
        <dbReference type="Proteomes" id="UP000318053"/>
    </source>
</evidence>
<proteinExistence type="predicted"/>
<gene>
    <name evidence="1" type="ORF">CA85_48870</name>
</gene>
<keyword evidence="2" id="KW-1185">Reference proteome</keyword>
<sequence length="56" mass="5791">MEFYDVHFSYIDMEPGEEKSISVAKQGGGALIPDGPLNPGVLHTFAAGGAGGIGRE</sequence>
<comment type="caution">
    <text evidence="1">The sequence shown here is derived from an EMBL/GenBank/DDBJ whole genome shotgun (WGS) entry which is preliminary data.</text>
</comment>
<accession>A0A5C5WX48</accession>
<evidence type="ECO:0000313" key="1">
    <source>
        <dbReference type="EMBL" id="TWT55534.1"/>
    </source>
</evidence>
<dbReference type="EMBL" id="SJPK01000024">
    <property type="protein sequence ID" value="TWT55534.1"/>
    <property type="molecule type" value="Genomic_DNA"/>
</dbReference>
<organism evidence="1 2">
    <name type="scientific">Allorhodopirellula solitaria</name>
    <dbReference type="NCBI Taxonomy" id="2527987"/>
    <lineage>
        <taxon>Bacteria</taxon>
        <taxon>Pseudomonadati</taxon>
        <taxon>Planctomycetota</taxon>
        <taxon>Planctomycetia</taxon>
        <taxon>Pirellulales</taxon>
        <taxon>Pirellulaceae</taxon>
        <taxon>Allorhodopirellula</taxon>
    </lineage>
</organism>
<reference evidence="1 2" key="1">
    <citation type="submission" date="2019-02" db="EMBL/GenBank/DDBJ databases">
        <title>Deep-cultivation of Planctomycetes and their phenomic and genomic characterization uncovers novel biology.</title>
        <authorList>
            <person name="Wiegand S."/>
            <person name="Jogler M."/>
            <person name="Boedeker C."/>
            <person name="Pinto D."/>
            <person name="Vollmers J."/>
            <person name="Rivas-Marin E."/>
            <person name="Kohn T."/>
            <person name="Peeters S.H."/>
            <person name="Heuer A."/>
            <person name="Rast P."/>
            <person name="Oberbeckmann S."/>
            <person name="Bunk B."/>
            <person name="Jeske O."/>
            <person name="Meyerdierks A."/>
            <person name="Storesund J.E."/>
            <person name="Kallscheuer N."/>
            <person name="Luecker S."/>
            <person name="Lage O.M."/>
            <person name="Pohl T."/>
            <person name="Merkel B.J."/>
            <person name="Hornburger P."/>
            <person name="Mueller R.-W."/>
            <person name="Bruemmer F."/>
            <person name="Labrenz M."/>
            <person name="Spormann A.M."/>
            <person name="Op Den Camp H."/>
            <person name="Overmann J."/>
            <person name="Amann R."/>
            <person name="Jetten M.S.M."/>
            <person name="Mascher T."/>
            <person name="Medema M.H."/>
            <person name="Devos D.P."/>
            <person name="Kaster A.-K."/>
            <person name="Ovreas L."/>
            <person name="Rohde M."/>
            <person name="Galperin M.Y."/>
            <person name="Jogler C."/>
        </authorList>
    </citation>
    <scope>NUCLEOTIDE SEQUENCE [LARGE SCALE GENOMIC DNA]</scope>
    <source>
        <strain evidence="1 2">CA85</strain>
    </source>
</reference>
<protein>
    <submittedName>
        <fullName evidence="1">Uncharacterized protein</fullName>
    </submittedName>
</protein>
<dbReference type="Proteomes" id="UP000318053">
    <property type="component" value="Unassembled WGS sequence"/>
</dbReference>
<dbReference type="AlphaFoldDB" id="A0A5C5WX48"/>